<evidence type="ECO:0000256" key="8">
    <source>
        <dbReference type="ARBA" id="ARBA00043025"/>
    </source>
</evidence>
<feature type="domain" description="Gfo/Idh/MocA-like oxidoreductase N-terminal" evidence="11">
    <location>
        <begin position="1"/>
        <end position="121"/>
    </location>
</feature>
<evidence type="ECO:0000259" key="12">
    <source>
        <dbReference type="Pfam" id="PF22725"/>
    </source>
</evidence>
<sequence>MRWGIYGTGCIAEDFCTALSCMDQSLHEIVAVGCDDSKAASEFGKKFKIPNTYGCCEEFVRNKNIDVVYVSSPVGDRYEDCYLMIQYNKHVLCEAPCALRAEECFSLIEFARRNKVFFMEGIWMCFLPIFRHIKEEIDQGTIGDVKYFDAALFFDVLHKEKRSTTGISGGCISNIGVYLLWLVQFVFRENPEHVLTIGDFTSNGIDEACNIILLYQNGSKASLSCHSKLKGRADAWIYGTNGSIYIHPPLWSTNKITINRVETEIPLGLANPSTDVEFNYPESMGFICQAELVRHWIRAGFTESPLHTLTQTQAVSRLLETVREKLYRSRNDFSTVPVEEQLSFFEKMRCTII</sequence>
<evidence type="ECO:0000313" key="14">
    <source>
        <dbReference type="Proteomes" id="UP001162480"/>
    </source>
</evidence>
<dbReference type="Gene3D" id="3.30.360.10">
    <property type="entry name" value="Dihydrodipicolinate Reductase, domain 2"/>
    <property type="match status" value="1"/>
</dbReference>
<dbReference type="Pfam" id="PF01408">
    <property type="entry name" value="GFO_IDH_MocA"/>
    <property type="match status" value="1"/>
</dbReference>
<evidence type="ECO:0000256" key="2">
    <source>
        <dbReference type="ARBA" id="ARBA00023002"/>
    </source>
</evidence>
<dbReference type="EC" id="1.1.1.179" evidence="4"/>
<dbReference type="GO" id="GO:0047837">
    <property type="term" value="F:D-xylose 1-dehydrogenase (NADP+) activity"/>
    <property type="evidence" value="ECO:0007669"/>
    <property type="project" value="UniProtKB-EC"/>
</dbReference>
<dbReference type="Gene3D" id="3.40.50.720">
    <property type="entry name" value="NAD(P)-binding Rossmann-like Domain"/>
    <property type="match status" value="1"/>
</dbReference>
<evidence type="ECO:0000256" key="1">
    <source>
        <dbReference type="ARBA" id="ARBA00010928"/>
    </source>
</evidence>
<dbReference type="InterPro" id="IPR000683">
    <property type="entry name" value="Gfo/Idh/MocA-like_OxRdtase_N"/>
</dbReference>
<reference evidence="13" key="1">
    <citation type="submission" date="2023-08" db="EMBL/GenBank/DDBJ databases">
        <authorList>
            <person name="Alioto T."/>
            <person name="Alioto T."/>
            <person name="Gomez Garrido J."/>
        </authorList>
    </citation>
    <scope>NUCLEOTIDE SEQUENCE</scope>
</reference>
<comment type="catalytic activity">
    <reaction evidence="9">
        <text>(1R,2R)-1,2-dihydrobenzene-1,2-diol + NADP(+) = catechol + NADPH + H(+)</text>
        <dbReference type="Rhea" id="RHEA:16729"/>
        <dbReference type="ChEBI" id="CHEBI:10702"/>
        <dbReference type="ChEBI" id="CHEBI:15378"/>
        <dbReference type="ChEBI" id="CHEBI:18135"/>
        <dbReference type="ChEBI" id="CHEBI:57783"/>
        <dbReference type="ChEBI" id="CHEBI:58349"/>
        <dbReference type="EC" id="1.3.1.20"/>
    </reaction>
</comment>
<dbReference type="InterPro" id="IPR036291">
    <property type="entry name" value="NAD(P)-bd_dom_sf"/>
</dbReference>
<keyword evidence="14" id="KW-1185">Reference proteome</keyword>
<evidence type="ECO:0000256" key="5">
    <source>
        <dbReference type="ARBA" id="ARBA00040603"/>
    </source>
</evidence>
<dbReference type="SUPFAM" id="SSF51735">
    <property type="entry name" value="NAD(P)-binding Rossmann-fold domains"/>
    <property type="match status" value="1"/>
</dbReference>
<accession>A0AA36FBZ0</accession>
<organism evidence="13 14">
    <name type="scientific">Octopus vulgaris</name>
    <name type="common">Common octopus</name>
    <dbReference type="NCBI Taxonomy" id="6645"/>
    <lineage>
        <taxon>Eukaryota</taxon>
        <taxon>Metazoa</taxon>
        <taxon>Spiralia</taxon>
        <taxon>Lophotrochozoa</taxon>
        <taxon>Mollusca</taxon>
        <taxon>Cephalopoda</taxon>
        <taxon>Coleoidea</taxon>
        <taxon>Octopodiformes</taxon>
        <taxon>Octopoda</taxon>
        <taxon>Incirrata</taxon>
        <taxon>Octopodidae</taxon>
        <taxon>Octopus</taxon>
    </lineage>
</organism>
<dbReference type="AlphaFoldDB" id="A0AA36FBZ0"/>
<dbReference type="Proteomes" id="UP001162480">
    <property type="component" value="Chromosome 13"/>
</dbReference>
<dbReference type="GO" id="GO:0047115">
    <property type="term" value="F:trans-1,2-dihydrobenzene-1,2-diol dehydrogenase activity"/>
    <property type="evidence" value="ECO:0007669"/>
    <property type="project" value="UniProtKB-EC"/>
</dbReference>
<evidence type="ECO:0000256" key="6">
    <source>
        <dbReference type="ARBA" id="ARBA00042926"/>
    </source>
</evidence>
<dbReference type="GO" id="GO:0000166">
    <property type="term" value="F:nucleotide binding"/>
    <property type="evidence" value="ECO:0007669"/>
    <property type="project" value="InterPro"/>
</dbReference>
<dbReference type="PANTHER" id="PTHR22604:SF105">
    <property type="entry name" value="TRANS-1,2-DIHYDROBENZENE-1,2-DIOL DEHYDROGENASE"/>
    <property type="match status" value="1"/>
</dbReference>
<dbReference type="InterPro" id="IPR050984">
    <property type="entry name" value="Gfo/Idh/MocA_domain"/>
</dbReference>
<evidence type="ECO:0000256" key="3">
    <source>
        <dbReference type="ARBA" id="ARBA00038853"/>
    </source>
</evidence>
<dbReference type="EC" id="1.3.1.20" evidence="3"/>
<dbReference type="EMBL" id="OX597826">
    <property type="protein sequence ID" value="CAI9731947.1"/>
    <property type="molecule type" value="Genomic_DNA"/>
</dbReference>
<evidence type="ECO:0000259" key="11">
    <source>
        <dbReference type="Pfam" id="PF01408"/>
    </source>
</evidence>
<evidence type="ECO:0000256" key="7">
    <source>
        <dbReference type="ARBA" id="ARBA00042988"/>
    </source>
</evidence>
<evidence type="ECO:0000256" key="4">
    <source>
        <dbReference type="ARBA" id="ARBA00038984"/>
    </source>
</evidence>
<evidence type="ECO:0000256" key="9">
    <source>
        <dbReference type="ARBA" id="ARBA00047423"/>
    </source>
</evidence>
<comment type="catalytic activity">
    <reaction evidence="10">
        <text>D-xylose + NADP(+) = D-xylono-1,5-lactone + NADPH + H(+)</text>
        <dbReference type="Rhea" id="RHEA:22000"/>
        <dbReference type="ChEBI" id="CHEBI:15378"/>
        <dbReference type="ChEBI" id="CHEBI:15867"/>
        <dbReference type="ChEBI" id="CHEBI:53455"/>
        <dbReference type="ChEBI" id="CHEBI:57783"/>
        <dbReference type="ChEBI" id="CHEBI:58349"/>
        <dbReference type="EC" id="1.1.1.179"/>
    </reaction>
</comment>
<dbReference type="InterPro" id="IPR055170">
    <property type="entry name" value="GFO_IDH_MocA-like_dom"/>
</dbReference>
<keyword evidence="2" id="KW-0560">Oxidoreductase</keyword>
<dbReference type="SUPFAM" id="SSF55347">
    <property type="entry name" value="Glyceraldehyde-3-phosphate dehydrogenase-like, C-terminal domain"/>
    <property type="match status" value="1"/>
</dbReference>
<gene>
    <name evidence="13" type="ORF">OCTVUL_1B011922</name>
</gene>
<proteinExistence type="inferred from homology"/>
<dbReference type="PANTHER" id="PTHR22604">
    <property type="entry name" value="OXIDOREDUCTASES"/>
    <property type="match status" value="1"/>
</dbReference>
<dbReference type="Pfam" id="PF22725">
    <property type="entry name" value="GFO_IDH_MocA_C3"/>
    <property type="match status" value="1"/>
</dbReference>
<evidence type="ECO:0000313" key="13">
    <source>
        <dbReference type="EMBL" id="CAI9731947.1"/>
    </source>
</evidence>
<feature type="domain" description="GFO/IDH/MocA-like oxidoreductase" evidence="12">
    <location>
        <begin position="130"/>
        <end position="244"/>
    </location>
</feature>
<name>A0AA36FBZ0_OCTVU</name>
<comment type="similarity">
    <text evidence="1">Belongs to the Gfo/Idh/MocA family.</text>
</comment>
<protein>
    <recommendedName>
        <fullName evidence="5">Trans-1,2-dihydrobenzene-1,2-diol dehydrogenase</fullName>
        <ecNumber evidence="4">1.1.1.179</ecNumber>
        <ecNumber evidence="3">1.3.1.20</ecNumber>
    </recommendedName>
    <alternativeName>
        <fullName evidence="8">D-xylose 1-dehydrogenase</fullName>
    </alternativeName>
    <alternativeName>
        <fullName evidence="7">D-xylose-NADP dehydrogenase</fullName>
    </alternativeName>
    <alternativeName>
        <fullName evidence="6">Dimeric dihydrodiol dehydrogenase</fullName>
    </alternativeName>
</protein>
<evidence type="ECO:0000256" key="10">
    <source>
        <dbReference type="ARBA" id="ARBA00049233"/>
    </source>
</evidence>